<evidence type="ECO:0000313" key="1">
    <source>
        <dbReference type="EMBL" id="PFX29139.1"/>
    </source>
</evidence>
<dbReference type="Proteomes" id="UP000225706">
    <property type="component" value="Unassembled WGS sequence"/>
</dbReference>
<dbReference type="EMBL" id="LSMT01000070">
    <property type="protein sequence ID" value="PFX29139.1"/>
    <property type="molecule type" value="Genomic_DNA"/>
</dbReference>
<proteinExistence type="predicted"/>
<dbReference type="AlphaFoldDB" id="A0A2B4SJ38"/>
<organism evidence="1 2">
    <name type="scientific">Stylophora pistillata</name>
    <name type="common">Smooth cauliflower coral</name>
    <dbReference type="NCBI Taxonomy" id="50429"/>
    <lineage>
        <taxon>Eukaryota</taxon>
        <taxon>Metazoa</taxon>
        <taxon>Cnidaria</taxon>
        <taxon>Anthozoa</taxon>
        <taxon>Hexacorallia</taxon>
        <taxon>Scleractinia</taxon>
        <taxon>Astrocoeniina</taxon>
        <taxon>Pocilloporidae</taxon>
        <taxon>Stylophora</taxon>
    </lineage>
</organism>
<reference evidence="2" key="1">
    <citation type="journal article" date="2017" name="bioRxiv">
        <title>Comparative analysis of the genomes of Stylophora pistillata and Acropora digitifera provides evidence for extensive differences between species of corals.</title>
        <authorList>
            <person name="Voolstra C.R."/>
            <person name="Li Y."/>
            <person name="Liew Y.J."/>
            <person name="Baumgarten S."/>
            <person name="Zoccola D."/>
            <person name="Flot J.-F."/>
            <person name="Tambutte S."/>
            <person name="Allemand D."/>
            <person name="Aranda M."/>
        </authorList>
    </citation>
    <scope>NUCLEOTIDE SEQUENCE [LARGE SCALE GENOMIC DNA]</scope>
</reference>
<accession>A0A2B4SJ38</accession>
<gene>
    <name evidence="1" type="ORF">AWC38_SpisGene6071</name>
</gene>
<name>A0A2B4SJ38_STYPI</name>
<keyword evidence="2" id="KW-1185">Reference proteome</keyword>
<sequence length="263" mass="30251">MWKLICLPSDSDGRLRVQLSDNWEGVSWPTPFTVSRSTFIIASKFKLESAAVERAAKFRFTARASPAWRVISIARLELMSGQMAAILGKNLHNALRGWPLGSITVLMDSMVALYWIVIPGKSWKEDWPLQSNIKCTPKTQEEEKPLKDIVAYTREGMPTNSKKLGNGNTEDQETDEWDQLLSRNTYWRVLLITAGVLRFKINSLARSRKRKKVSSPLGNEELMEAKQHWVRKAQRGIYDDMERPGWNVVRDKERNLLKYTGRI</sequence>
<comment type="caution">
    <text evidence="1">The sequence shown here is derived from an EMBL/GenBank/DDBJ whole genome shotgun (WGS) entry which is preliminary data.</text>
</comment>
<protein>
    <submittedName>
        <fullName evidence="1">Uncharacterized protein</fullName>
    </submittedName>
</protein>
<evidence type="ECO:0000313" key="2">
    <source>
        <dbReference type="Proteomes" id="UP000225706"/>
    </source>
</evidence>